<gene>
    <name evidence="7" type="ORF">METZ01_LOCUS185954</name>
</gene>
<dbReference type="EC" id="2.7.2.3" evidence="2"/>
<organism evidence="7">
    <name type="scientific">marine metagenome</name>
    <dbReference type="NCBI Taxonomy" id="408172"/>
    <lineage>
        <taxon>unclassified sequences</taxon>
        <taxon>metagenomes</taxon>
        <taxon>ecological metagenomes</taxon>
    </lineage>
</organism>
<dbReference type="GO" id="GO:0005829">
    <property type="term" value="C:cytosol"/>
    <property type="evidence" value="ECO:0007669"/>
    <property type="project" value="TreeGrafter"/>
</dbReference>
<sequence length="77" mass="8490">MAKLSVNDLDLQGKRVLTRVDYNVPMAEQDGAMVINDDTRIRATLPTLKVMIEKGAKIILATHLGRPKGVRVDSMSL</sequence>
<feature type="non-terminal residue" evidence="7">
    <location>
        <position position="77"/>
    </location>
</feature>
<dbReference type="EMBL" id="UINC01037511">
    <property type="protein sequence ID" value="SVB33100.1"/>
    <property type="molecule type" value="Genomic_DNA"/>
</dbReference>
<dbReference type="SUPFAM" id="SSF53748">
    <property type="entry name" value="Phosphoglycerate kinase"/>
    <property type="match status" value="1"/>
</dbReference>
<evidence type="ECO:0000256" key="2">
    <source>
        <dbReference type="ARBA" id="ARBA00013061"/>
    </source>
</evidence>
<keyword evidence="3" id="KW-0808">Transferase</keyword>
<keyword evidence="4" id="KW-0547">Nucleotide-binding</keyword>
<dbReference type="PANTHER" id="PTHR11406">
    <property type="entry name" value="PHOSPHOGLYCERATE KINASE"/>
    <property type="match status" value="1"/>
</dbReference>
<dbReference type="Gene3D" id="3.40.50.1260">
    <property type="entry name" value="Phosphoglycerate kinase, N-terminal domain"/>
    <property type="match status" value="1"/>
</dbReference>
<dbReference type="Pfam" id="PF00162">
    <property type="entry name" value="PGK"/>
    <property type="match status" value="1"/>
</dbReference>
<comment type="catalytic activity">
    <reaction evidence="1">
        <text>(2R)-3-phosphoglycerate + ATP = (2R)-3-phospho-glyceroyl phosphate + ADP</text>
        <dbReference type="Rhea" id="RHEA:14801"/>
        <dbReference type="ChEBI" id="CHEBI:30616"/>
        <dbReference type="ChEBI" id="CHEBI:57604"/>
        <dbReference type="ChEBI" id="CHEBI:58272"/>
        <dbReference type="ChEBI" id="CHEBI:456216"/>
        <dbReference type="EC" id="2.7.2.3"/>
    </reaction>
</comment>
<dbReference type="AlphaFoldDB" id="A0A382D3U2"/>
<dbReference type="InterPro" id="IPR015824">
    <property type="entry name" value="Phosphoglycerate_kinase_N"/>
</dbReference>
<evidence type="ECO:0000256" key="4">
    <source>
        <dbReference type="ARBA" id="ARBA00022741"/>
    </source>
</evidence>
<keyword evidence="6" id="KW-0067">ATP-binding</keyword>
<dbReference type="GO" id="GO:0043531">
    <property type="term" value="F:ADP binding"/>
    <property type="evidence" value="ECO:0007669"/>
    <property type="project" value="TreeGrafter"/>
</dbReference>
<evidence type="ECO:0000313" key="7">
    <source>
        <dbReference type="EMBL" id="SVB33100.1"/>
    </source>
</evidence>
<dbReference type="GO" id="GO:0005524">
    <property type="term" value="F:ATP binding"/>
    <property type="evidence" value="ECO:0007669"/>
    <property type="project" value="UniProtKB-KW"/>
</dbReference>
<dbReference type="PANTHER" id="PTHR11406:SF23">
    <property type="entry name" value="PHOSPHOGLYCERATE KINASE 1, CHLOROPLASTIC-RELATED"/>
    <property type="match status" value="1"/>
</dbReference>
<dbReference type="GO" id="GO:0004618">
    <property type="term" value="F:phosphoglycerate kinase activity"/>
    <property type="evidence" value="ECO:0007669"/>
    <property type="project" value="UniProtKB-EC"/>
</dbReference>
<dbReference type="GO" id="GO:0006096">
    <property type="term" value="P:glycolytic process"/>
    <property type="evidence" value="ECO:0007669"/>
    <property type="project" value="InterPro"/>
</dbReference>
<name>A0A382D3U2_9ZZZZ</name>
<evidence type="ECO:0000256" key="3">
    <source>
        <dbReference type="ARBA" id="ARBA00022679"/>
    </source>
</evidence>
<protein>
    <recommendedName>
        <fullName evidence="2">phosphoglycerate kinase</fullName>
        <ecNumber evidence="2">2.7.2.3</ecNumber>
    </recommendedName>
</protein>
<accession>A0A382D3U2</accession>
<dbReference type="GO" id="GO:0006094">
    <property type="term" value="P:gluconeogenesis"/>
    <property type="evidence" value="ECO:0007669"/>
    <property type="project" value="TreeGrafter"/>
</dbReference>
<evidence type="ECO:0000256" key="1">
    <source>
        <dbReference type="ARBA" id="ARBA00000642"/>
    </source>
</evidence>
<dbReference type="InterPro" id="IPR001576">
    <property type="entry name" value="Phosphoglycerate_kinase"/>
</dbReference>
<evidence type="ECO:0000256" key="6">
    <source>
        <dbReference type="ARBA" id="ARBA00022840"/>
    </source>
</evidence>
<keyword evidence="5" id="KW-0418">Kinase</keyword>
<proteinExistence type="predicted"/>
<dbReference type="InterPro" id="IPR036043">
    <property type="entry name" value="Phosphoglycerate_kinase_sf"/>
</dbReference>
<reference evidence="7" key="1">
    <citation type="submission" date="2018-05" db="EMBL/GenBank/DDBJ databases">
        <authorList>
            <person name="Lanie J.A."/>
            <person name="Ng W.-L."/>
            <person name="Kazmierczak K.M."/>
            <person name="Andrzejewski T.M."/>
            <person name="Davidsen T.M."/>
            <person name="Wayne K.J."/>
            <person name="Tettelin H."/>
            <person name="Glass J.I."/>
            <person name="Rusch D."/>
            <person name="Podicherti R."/>
            <person name="Tsui H.-C.T."/>
            <person name="Winkler M.E."/>
        </authorList>
    </citation>
    <scope>NUCLEOTIDE SEQUENCE</scope>
</reference>
<evidence type="ECO:0000256" key="5">
    <source>
        <dbReference type="ARBA" id="ARBA00022777"/>
    </source>
</evidence>